<name>A0ABP1BLU7_9BRYO</name>
<evidence type="ECO:0000313" key="2">
    <source>
        <dbReference type="Proteomes" id="UP001497522"/>
    </source>
</evidence>
<gene>
    <name evidence="1" type="ORF">CSSPJE1EN2_LOCUS18767</name>
</gene>
<proteinExistence type="predicted"/>
<reference evidence="1" key="1">
    <citation type="submission" date="2024-03" db="EMBL/GenBank/DDBJ databases">
        <authorList>
            <consortium name="ELIXIR-Norway"/>
            <consortium name="Elixir Norway"/>
        </authorList>
    </citation>
    <scope>NUCLEOTIDE SEQUENCE</scope>
</reference>
<dbReference type="Proteomes" id="UP001497522">
    <property type="component" value="Chromosome 5"/>
</dbReference>
<organism evidence="1 2">
    <name type="scientific">Sphagnum jensenii</name>
    <dbReference type="NCBI Taxonomy" id="128206"/>
    <lineage>
        <taxon>Eukaryota</taxon>
        <taxon>Viridiplantae</taxon>
        <taxon>Streptophyta</taxon>
        <taxon>Embryophyta</taxon>
        <taxon>Bryophyta</taxon>
        <taxon>Sphagnophytina</taxon>
        <taxon>Sphagnopsida</taxon>
        <taxon>Sphagnales</taxon>
        <taxon>Sphagnaceae</taxon>
        <taxon>Sphagnum</taxon>
    </lineage>
</organism>
<keyword evidence="2" id="KW-1185">Reference proteome</keyword>
<accession>A0ABP1BLU7</accession>
<evidence type="ECO:0000313" key="1">
    <source>
        <dbReference type="EMBL" id="CAK9876725.1"/>
    </source>
</evidence>
<sequence>MVEAHSKMQTGQVSLPQTARSIIEDNIKFAEAGCLTSVQKAMFEEVGLPMQRDRGPALEAKTPWLEELIIPEKVEKEGQRILL</sequence>
<dbReference type="EMBL" id="OZ023706">
    <property type="protein sequence ID" value="CAK9876725.1"/>
    <property type="molecule type" value="Genomic_DNA"/>
</dbReference>
<protein>
    <submittedName>
        <fullName evidence="1">Uncharacterized protein</fullName>
    </submittedName>
</protein>